<keyword evidence="1" id="KW-0732">Signal</keyword>
<dbReference type="EMBL" id="JABWDY010039924">
    <property type="protein sequence ID" value="KAF5178571.1"/>
    <property type="molecule type" value="Genomic_DNA"/>
</dbReference>
<evidence type="ECO:0000313" key="2">
    <source>
        <dbReference type="EMBL" id="KAF5178571.1"/>
    </source>
</evidence>
<evidence type="ECO:0000256" key="1">
    <source>
        <dbReference type="SAM" id="SignalP"/>
    </source>
</evidence>
<sequence>MAKCIPLFCFLLILVVFSSGTVASELQGSPGSGYCIDIWQPCPNDTRCATECKKKYNDYAGGVCFMHSSCVCIHGTNCGQ</sequence>
<reference evidence="2 3" key="1">
    <citation type="submission" date="2020-06" db="EMBL/GenBank/DDBJ databases">
        <title>Transcriptomic and genomic resources for Thalictrum thalictroides and T. hernandezii: Facilitating candidate gene discovery in an emerging model plant lineage.</title>
        <authorList>
            <person name="Arias T."/>
            <person name="Riano-Pachon D.M."/>
            <person name="Di Stilio V.S."/>
        </authorList>
    </citation>
    <scope>NUCLEOTIDE SEQUENCE [LARGE SCALE GENOMIC DNA]</scope>
    <source>
        <strain evidence="3">cv. WT478/WT964</strain>
        <tissue evidence="2">Leaves</tissue>
    </source>
</reference>
<evidence type="ECO:0000313" key="3">
    <source>
        <dbReference type="Proteomes" id="UP000554482"/>
    </source>
</evidence>
<organism evidence="2 3">
    <name type="scientific">Thalictrum thalictroides</name>
    <name type="common">Rue-anemone</name>
    <name type="synonym">Anemone thalictroides</name>
    <dbReference type="NCBI Taxonomy" id="46969"/>
    <lineage>
        <taxon>Eukaryota</taxon>
        <taxon>Viridiplantae</taxon>
        <taxon>Streptophyta</taxon>
        <taxon>Embryophyta</taxon>
        <taxon>Tracheophyta</taxon>
        <taxon>Spermatophyta</taxon>
        <taxon>Magnoliopsida</taxon>
        <taxon>Ranunculales</taxon>
        <taxon>Ranunculaceae</taxon>
        <taxon>Thalictroideae</taxon>
        <taxon>Thalictrum</taxon>
    </lineage>
</organism>
<evidence type="ECO:0008006" key="4">
    <source>
        <dbReference type="Google" id="ProtNLM"/>
    </source>
</evidence>
<protein>
    <recommendedName>
        <fullName evidence="4">Defensin-like protein</fullName>
    </recommendedName>
</protein>
<feature type="signal peptide" evidence="1">
    <location>
        <begin position="1"/>
        <end position="23"/>
    </location>
</feature>
<keyword evidence="3" id="KW-1185">Reference proteome</keyword>
<feature type="chain" id="PRO_5029488065" description="Defensin-like protein" evidence="1">
    <location>
        <begin position="24"/>
        <end position="80"/>
    </location>
</feature>
<gene>
    <name evidence="2" type="ORF">FRX31_031845</name>
</gene>
<accession>A0A7J6V1C2</accession>
<proteinExistence type="predicted"/>
<name>A0A7J6V1C2_THATH</name>
<dbReference type="AlphaFoldDB" id="A0A7J6V1C2"/>
<comment type="caution">
    <text evidence="2">The sequence shown here is derived from an EMBL/GenBank/DDBJ whole genome shotgun (WGS) entry which is preliminary data.</text>
</comment>
<dbReference type="Proteomes" id="UP000554482">
    <property type="component" value="Unassembled WGS sequence"/>
</dbReference>